<keyword evidence="6 9" id="KW-0378">Hydrolase</keyword>
<comment type="pathway">
    <text evidence="9">Protein modification; lipoprotein biosynthesis (signal peptide cleavage).</text>
</comment>
<keyword evidence="2 9" id="KW-1003">Cell membrane</keyword>
<dbReference type="NCBIfam" id="TIGR00077">
    <property type="entry name" value="lspA"/>
    <property type="match status" value="1"/>
</dbReference>
<evidence type="ECO:0000313" key="13">
    <source>
        <dbReference type="Proteomes" id="UP000606653"/>
    </source>
</evidence>
<evidence type="ECO:0000256" key="11">
    <source>
        <dbReference type="RuleBase" id="RU004181"/>
    </source>
</evidence>
<organism evidence="12 13">
    <name type="scientific">Saccharibacillus kuerlensis</name>
    <dbReference type="NCBI Taxonomy" id="459527"/>
    <lineage>
        <taxon>Bacteria</taxon>
        <taxon>Bacillati</taxon>
        <taxon>Bacillota</taxon>
        <taxon>Bacilli</taxon>
        <taxon>Bacillales</taxon>
        <taxon>Paenibacillaceae</taxon>
        <taxon>Saccharibacillus</taxon>
    </lineage>
</organism>
<comment type="similarity">
    <text evidence="1 9 11">Belongs to the peptidase A8 family.</text>
</comment>
<dbReference type="PROSITE" id="PS00855">
    <property type="entry name" value="SPASE_II"/>
    <property type="match status" value="1"/>
</dbReference>
<keyword evidence="4 9" id="KW-0812">Transmembrane</keyword>
<feature type="active site" evidence="9">
    <location>
        <position position="114"/>
    </location>
</feature>
<keyword evidence="12" id="KW-0449">Lipoprotein</keyword>
<dbReference type="PANTHER" id="PTHR33695">
    <property type="entry name" value="LIPOPROTEIN SIGNAL PEPTIDASE"/>
    <property type="match status" value="1"/>
</dbReference>
<dbReference type="Pfam" id="PF01252">
    <property type="entry name" value="Peptidase_A8"/>
    <property type="match status" value="1"/>
</dbReference>
<keyword evidence="3 9" id="KW-0645">Protease</keyword>
<feature type="transmembrane region" description="Helical" evidence="9">
    <location>
        <begin position="87"/>
        <end position="104"/>
    </location>
</feature>
<evidence type="ECO:0000256" key="2">
    <source>
        <dbReference type="ARBA" id="ARBA00022475"/>
    </source>
</evidence>
<protein>
    <recommendedName>
        <fullName evidence="9">Lipoprotein signal peptidase</fullName>
        <ecNumber evidence="9">3.4.23.36</ecNumber>
    </recommendedName>
    <alternativeName>
        <fullName evidence="9">Prolipoprotein signal peptidase</fullName>
    </alternativeName>
    <alternativeName>
        <fullName evidence="9">Signal peptidase II</fullName>
        <shortName evidence="9">SPase II</shortName>
    </alternativeName>
</protein>
<gene>
    <name evidence="9 12" type="primary">lspA</name>
    <name evidence="12" type="ORF">GCM10010969_13500</name>
</gene>
<keyword evidence="13" id="KW-1185">Reference proteome</keyword>
<keyword evidence="8 9" id="KW-0472">Membrane</keyword>
<evidence type="ECO:0000313" key="12">
    <source>
        <dbReference type="EMBL" id="GGN96435.1"/>
    </source>
</evidence>
<dbReference type="HAMAP" id="MF_00161">
    <property type="entry name" value="LspA"/>
    <property type="match status" value="1"/>
</dbReference>
<keyword evidence="7 9" id="KW-1133">Transmembrane helix</keyword>
<dbReference type="PRINTS" id="PR00781">
    <property type="entry name" value="LIPOSIGPTASE"/>
</dbReference>
<feature type="transmembrane region" description="Helical" evidence="9">
    <location>
        <begin position="58"/>
        <end position="75"/>
    </location>
</feature>
<evidence type="ECO:0000256" key="5">
    <source>
        <dbReference type="ARBA" id="ARBA00022750"/>
    </source>
</evidence>
<evidence type="ECO:0000256" key="3">
    <source>
        <dbReference type="ARBA" id="ARBA00022670"/>
    </source>
</evidence>
<comment type="caution">
    <text evidence="9">Lacks conserved residue(s) required for the propagation of feature annotation.</text>
</comment>
<evidence type="ECO:0000256" key="8">
    <source>
        <dbReference type="ARBA" id="ARBA00023136"/>
    </source>
</evidence>
<accession>A0ABQ2KXQ5</accession>
<name>A0ABQ2KXQ5_9BACL</name>
<evidence type="ECO:0000256" key="4">
    <source>
        <dbReference type="ARBA" id="ARBA00022692"/>
    </source>
</evidence>
<evidence type="ECO:0000256" key="6">
    <source>
        <dbReference type="ARBA" id="ARBA00022801"/>
    </source>
</evidence>
<dbReference type="Proteomes" id="UP000606653">
    <property type="component" value="Unassembled WGS sequence"/>
</dbReference>
<keyword evidence="5 9" id="KW-0064">Aspartyl protease</keyword>
<evidence type="ECO:0000256" key="7">
    <source>
        <dbReference type="ARBA" id="ARBA00022989"/>
    </source>
</evidence>
<dbReference type="InterPro" id="IPR001872">
    <property type="entry name" value="Peptidase_A8"/>
</dbReference>
<dbReference type="PANTHER" id="PTHR33695:SF1">
    <property type="entry name" value="LIPOPROTEIN SIGNAL PEPTIDASE"/>
    <property type="match status" value="1"/>
</dbReference>
<comment type="function">
    <text evidence="9 10">This protein specifically catalyzes the removal of signal peptides from prolipoproteins.</text>
</comment>
<feature type="transmembrane region" description="Helical" evidence="9">
    <location>
        <begin position="124"/>
        <end position="144"/>
    </location>
</feature>
<dbReference type="EC" id="3.4.23.36" evidence="9"/>
<dbReference type="RefSeq" id="WP_018975663.1">
    <property type="nucleotide sequence ID" value="NZ_BMLN01000003.1"/>
</dbReference>
<evidence type="ECO:0000256" key="10">
    <source>
        <dbReference type="RuleBase" id="RU000594"/>
    </source>
</evidence>
<sequence length="170" mass="19143">MIYYVIALVAFLIDQGTKYLVVTRMEISEKIPVIGNFFLLTSHRNKGAAFGILQEQRWFFIIVTLIVVAGIVWYLQRVKNAKGSARMLPIALSLVLGGALGNFLDRVRMGEVVDFFLFNFGSYSFPIFNVADACIVVGVALIILDTIFDAKRPNEPHPADKLEQRTEEQQ</sequence>
<evidence type="ECO:0000256" key="1">
    <source>
        <dbReference type="ARBA" id="ARBA00006139"/>
    </source>
</evidence>
<comment type="subcellular location">
    <subcellularLocation>
        <location evidence="9">Cell membrane</location>
        <topology evidence="9">Multi-pass membrane protein</topology>
    </subcellularLocation>
</comment>
<dbReference type="EMBL" id="BMLN01000003">
    <property type="protein sequence ID" value="GGN96435.1"/>
    <property type="molecule type" value="Genomic_DNA"/>
</dbReference>
<feature type="active site" evidence="9">
    <location>
        <position position="132"/>
    </location>
</feature>
<comment type="caution">
    <text evidence="12">The sequence shown here is derived from an EMBL/GenBank/DDBJ whole genome shotgun (WGS) entry which is preliminary data.</text>
</comment>
<proteinExistence type="inferred from homology"/>
<evidence type="ECO:0000256" key="9">
    <source>
        <dbReference type="HAMAP-Rule" id="MF_00161"/>
    </source>
</evidence>
<comment type="catalytic activity">
    <reaction evidence="9 10">
        <text>Release of signal peptides from bacterial membrane prolipoproteins. Hydrolyzes -Xaa-Yaa-Zaa-|-(S,diacylglyceryl)Cys-, in which Xaa is hydrophobic (preferably Leu), and Yaa (Ala or Ser) and Zaa (Gly or Ala) have small, neutral side chains.</text>
        <dbReference type="EC" id="3.4.23.36"/>
    </reaction>
</comment>
<reference evidence="13" key="1">
    <citation type="journal article" date="2019" name="Int. J. Syst. Evol. Microbiol.">
        <title>The Global Catalogue of Microorganisms (GCM) 10K type strain sequencing project: providing services to taxonomists for standard genome sequencing and annotation.</title>
        <authorList>
            <consortium name="The Broad Institute Genomics Platform"/>
            <consortium name="The Broad Institute Genome Sequencing Center for Infectious Disease"/>
            <person name="Wu L."/>
            <person name="Ma J."/>
        </authorList>
    </citation>
    <scope>NUCLEOTIDE SEQUENCE [LARGE SCALE GENOMIC DNA]</scope>
    <source>
        <strain evidence="13">CGMCC 1.6964</strain>
    </source>
</reference>